<name>A0ABD2ZHJ0_9GENT</name>
<evidence type="ECO:0000313" key="1">
    <source>
        <dbReference type="EMBL" id="KAL3518930.1"/>
    </source>
</evidence>
<protein>
    <submittedName>
        <fullName evidence="1">Uncharacterized protein</fullName>
    </submittedName>
</protein>
<comment type="caution">
    <text evidence="1">The sequence shown here is derived from an EMBL/GenBank/DDBJ whole genome shotgun (WGS) entry which is preliminary data.</text>
</comment>
<evidence type="ECO:0000313" key="2">
    <source>
        <dbReference type="Proteomes" id="UP001630127"/>
    </source>
</evidence>
<reference evidence="1 2" key="1">
    <citation type="submission" date="2024-11" db="EMBL/GenBank/DDBJ databases">
        <title>A near-complete genome assembly of Cinchona calisaya.</title>
        <authorList>
            <person name="Lian D.C."/>
            <person name="Zhao X.W."/>
            <person name="Wei L."/>
        </authorList>
    </citation>
    <scope>NUCLEOTIDE SEQUENCE [LARGE SCALE GENOMIC DNA]</scope>
    <source>
        <tissue evidence="1">Nenye</tissue>
    </source>
</reference>
<accession>A0ABD2ZHJ0</accession>
<proteinExistence type="predicted"/>
<keyword evidence="2" id="KW-1185">Reference proteome</keyword>
<gene>
    <name evidence="1" type="ORF">ACH5RR_021519</name>
</gene>
<organism evidence="1 2">
    <name type="scientific">Cinchona calisaya</name>
    <dbReference type="NCBI Taxonomy" id="153742"/>
    <lineage>
        <taxon>Eukaryota</taxon>
        <taxon>Viridiplantae</taxon>
        <taxon>Streptophyta</taxon>
        <taxon>Embryophyta</taxon>
        <taxon>Tracheophyta</taxon>
        <taxon>Spermatophyta</taxon>
        <taxon>Magnoliopsida</taxon>
        <taxon>eudicotyledons</taxon>
        <taxon>Gunneridae</taxon>
        <taxon>Pentapetalae</taxon>
        <taxon>asterids</taxon>
        <taxon>lamiids</taxon>
        <taxon>Gentianales</taxon>
        <taxon>Rubiaceae</taxon>
        <taxon>Cinchonoideae</taxon>
        <taxon>Cinchoneae</taxon>
        <taxon>Cinchona</taxon>
    </lineage>
</organism>
<sequence>MPQQTFLAQPVRIVRDKVLDILESLKTKEIQHNQQYSSVAKNTNSWEVQILNDNSHSNIVDNNGDFQTLNGSSHDTMEKIVEDVNYNSNKDRKKHILNLPNTNVHAELLLARVKFAGEIDYR</sequence>
<dbReference type="AlphaFoldDB" id="A0ABD2ZHJ0"/>
<dbReference type="Proteomes" id="UP001630127">
    <property type="component" value="Unassembled WGS sequence"/>
</dbReference>
<dbReference type="EMBL" id="JBJUIK010000009">
    <property type="protein sequence ID" value="KAL3518930.1"/>
    <property type="molecule type" value="Genomic_DNA"/>
</dbReference>